<dbReference type="InterPro" id="IPR040720">
    <property type="entry name" value="GH81_C"/>
</dbReference>
<dbReference type="Proteomes" id="UP000027138">
    <property type="component" value="Unassembled WGS sequence"/>
</dbReference>
<evidence type="ECO:0000256" key="8">
    <source>
        <dbReference type="ARBA" id="ARBA00023326"/>
    </source>
</evidence>
<dbReference type="EMBL" id="KK915127">
    <property type="protein sequence ID" value="KDP24360.1"/>
    <property type="molecule type" value="Genomic_DNA"/>
</dbReference>
<dbReference type="OrthoDB" id="4473401at2759"/>
<reference evidence="10 11" key="1">
    <citation type="journal article" date="2014" name="PLoS ONE">
        <title>Global Analysis of Gene Expression Profiles in Physic Nut (Jatropha curcas L.) Seedlings Exposed to Salt Stress.</title>
        <authorList>
            <person name="Zhang L."/>
            <person name="Zhang C."/>
            <person name="Wu P."/>
            <person name="Chen Y."/>
            <person name="Li M."/>
            <person name="Jiang H."/>
            <person name="Wu G."/>
        </authorList>
    </citation>
    <scope>NUCLEOTIDE SEQUENCE [LARGE SCALE GENOMIC DNA]</scope>
    <source>
        <strain evidence="11">cv. GZQX0401</strain>
        <tissue evidence="10">Young leaves</tissue>
    </source>
</reference>
<keyword evidence="6" id="KW-0326">Glycosidase</keyword>
<evidence type="ECO:0000313" key="11">
    <source>
        <dbReference type="Proteomes" id="UP000027138"/>
    </source>
</evidence>
<dbReference type="PANTHER" id="PTHR31983">
    <property type="entry name" value="ENDO-1,3(4)-BETA-GLUCANASE 1"/>
    <property type="match status" value="1"/>
</dbReference>
<keyword evidence="8" id="KW-0624">Polysaccharide degradation</keyword>
<evidence type="ECO:0000256" key="7">
    <source>
        <dbReference type="ARBA" id="ARBA00023316"/>
    </source>
</evidence>
<dbReference type="PROSITE" id="PS52008">
    <property type="entry name" value="GH81"/>
    <property type="match status" value="1"/>
</dbReference>
<dbReference type="AlphaFoldDB" id="A0A067JWH6"/>
<comment type="catalytic activity">
    <reaction evidence="1">
        <text>Hydrolysis of (1-&gt;3)-beta-D-glucosidic linkages in (1-&gt;3)-beta-D-glucans.</text>
        <dbReference type="EC" id="3.2.1.39"/>
    </reaction>
</comment>
<keyword evidence="4" id="KW-0378">Hydrolase</keyword>
<evidence type="ECO:0000256" key="5">
    <source>
        <dbReference type="ARBA" id="ARBA00023277"/>
    </source>
</evidence>
<comment type="similarity">
    <text evidence="2">Belongs to the glycosyl hydrolase 81 family.</text>
</comment>
<dbReference type="GO" id="GO:0052861">
    <property type="term" value="F:endo-1,3(4)-beta-glucanase activity"/>
    <property type="evidence" value="ECO:0007669"/>
    <property type="project" value="InterPro"/>
</dbReference>
<keyword evidence="11" id="KW-1185">Reference proteome</keyword>
<evidence type="ECO:0000256" key="4">
    <source>
        <dbReference type="ARBA" id="ARBA00022801"/>
    </source>
</evidence>
<dbReference type="Pfam" id="PF17652">
    <property type="entry name" value="Glyco_hydro81C"/>
    <property type="match status" value="1"/>
</dbReference>
<keyword evidence="7" id="KW-0961">Cell wall biogenesis/degradation</keyword>
<evidence type="ECO:0000256" key="3">
    <source>
        <dbReference type="ARBA" id="ARBA00012780"/>
    </source>
</evidence>
<evidence type="ECO:0000256" key="1">
    <source>
        <dbReference type="ARBA" id="ARBA00000382"/>
    </source>
</evidence>
<evidence type="ECO:0000259" key="9">
    <source>
        <dbReference type="Pfam" id="PF17652"/>
    </source>
</evidence>
<name>A0A067JWH6_JATCU</name>
<evidence type="ECO:0000256" key="2">
    <source>
        <dbReference type="ARBA" id="ARBA00010730"/>
    </source>
</evidence>
<organism evidence="10 11">
    <name type="scientific">Jatropha curcas</name>
    <name type="common">Barbados nut</name>
    <dbReference type="NCBI Taxonomy" id="180498"/>
    <lineage>
        <taxon>Eukaryota</taxon>
        <taxon>Viridiplantae</taxon>
        <taxon>Streptophyta</taxon>
        <taxon>Embryophyta</taxon>
        <taxon>Tracheophyta</taxon>
        <taxon>Spermatophyta</taxon>
        <taxon>Magnoliopsida</taxon>
        <taxon>eudicotyledons</taxon>
        <taxon>Gunneridae</taxon>
        <taxon>Pentapetalae</taxon>
        <taxon>rosids</taxon>
        <taxon>fabids</taxon>
        <taxon>Malpighiales</taxon>
        <taxon>Euphorbiaceae</taxon>
        <taxon>Crotonoideae</taxon>
        <taxon>Jatropheae</taxon>
        <taxon>Jatropha</taxon>
    </lineage>
</organism>
<dbReference type="PANTHER" id="PTHR31983:SF0">
    <property type="entry name" value="GLUCAN ENDO-1,3-BETA-D-GLUCOSIDASE 2"/>
    <property type="match status" value="1"/>
</dbReference>
<dbReference type="InterPro" id="IPR005200">
    <property type="entry name" value="Endo-beta-glucanase"/>
</dbReference>
<keyword evidence="5" id="KW-0119">Carbohydrate metabolism</keyword>
<accession>A0A067JWH6</accession>
<evidence type="ECO:0000313" key="10">
    <source>
        <dbReference type="EMBL" id="KDP24360.1"/>
    </source>
</evidence>
<protein>
    <recommendedName>
        <fullName evidence="3">glucan endo-1,3-beta-D-glucosidase</fullName>
        <ecNumber evidence="3">3.2.1.39</ecNumber>
    </recommendedName>
</protein>
<gene>
    <name evidence="10" type="ORF">JCGZ_25656</name>
</gene>
<sequence length="153" mass="17619">MVAVLFSNMRDSRLWFAPAKAKECRVGIQVLPSVPITEVLFSDVGFVKELLNWTLPALKREEVKDQWKVFVYALEGIYDKEMALKKIRELKDYGDYNSLTNMLWWTHSRDNEEEDNQGRGGGGDESENICWFCQYCCTFLLAIIGSDKSNTGF</sequence>
<evidence type="ECO:0000256" key="6">
    <source>
        <dbReference type="ARBA" id="ARBA00023295"/>
    </source>
</evidence>
<dbReference type="GO" id="GO:0000272">
    <property type="term" value="P:polysaccharide catabolic process"/>
    <property type="evidence" value="ECO:0007669"/>
    <property type="project" value="UniProtKB-KW"/>
</dbReference>
<dbReference type="GO" id="GO:0071555">
    <property type="term" value="P:cell wall organization"/>
    <property type="evidence" value="ECO:0007669"/>
    <property type="project" value="UniProtKB-KW"/>
</dbReference>
<proteinExistence type="inferred from homology"/>
<dbReference type="STRING" id="180498.A0A067JWH6"/>
<dbReference type="GO" id="GO:0042973">
    <property type="term" value="F:glucan endo-1,3-beta-D-glucosidase activity"/>
    <property type="evidence" value="ECO:0007669"/>
    <property type="project" value="UniProtKB-EC"/>
</dbReference>
<dbReference type="EC" id="3.2.1.39" evidence="3"/>
<feature type="domain" description="Glycosyl hydrolase family 81 C-terminal" evidence="9">
    <location>
        <begin position="3"/>
        <end position="89"/>
    </location>
</feature>